<sequence>MSIRNTESGVIKSFLHHFLLFLVEQRRVGTRKCDFSYPHGKNLFILKRNQFLFVAFTFVEIINQQIPLF</sequence>
<proteinExistence type="predicted"/>
<accession>A0A176S0I8</accession>
<gene>
    <name evidence="1" type="ORF">THIOM_002805</name>
</gene>
<dbReference type="EMBL" id="LUTY01001640">
    <property type="protein sequence ID" value="OAD21428.1"/>
    <property type="molecule type" value="Genomic_DNA"/>
</dbReference>
<dbReference type="AlphaFoldDB" id="A0A176S0I8"/>
<evidence type="ECO:0000313" key="2">
    <source>
        <dbReference type="Proteomes" id="UP000076962"/>
    </source>
</evidence>
<evidence type="ECO:0000313" key="1">
    <source>
        <dbReference type="EMBL" id="OAD21428.1"/>
    </source>
</evidence>
<reference evidence="1 2" key="1">
    <citation type="submission" date="2016-05" db="EMBL/GenBank/DDBJ databases">
        <title>Single-cell genome of chain-forming Candidatus Thiomargarita nelsonii and comparison to other large sulfur-oxidizing bacteria.</title>
        <authorList>
            <person name="Winkel M."/>
            <person name="Salman V."/>
            <person name="Woyke T."/>
            <person name="Schulz-Vogt H."/>
            <person name="Richter M."/>
            <person name="Flood B."/>
            <person name="Bailey J."/>
            <person name="Amann R."/>
            <person name="Mussmann M."/>
        </authorList>
    </citation>
    <scope>NUCLEOTIDE SEQUENCE [LARGE SCALE GENOMIC DNA]</scope>
    <source>
        <strain evidence="1 2">THI036</strain>
    </source>
</reference>
<comment type="caution">
    <text evidence="1">The sequence shown here is derived from an EMBL/GenBank/DDBJ whole genome shotgun (WGS) entry which is preliminary data.</text>
</comment>
<name>A0A176S0I8_9GAMM</name>
<dbReference type="Proteomes" id="UP000076962">
    <property type="component" value="Unassembled WGS sequence"/>
</dbReference>
<organism evidence="1 2">
    <name type="scientific">Candidatus Thiomargarita nelsonii</name>
    <dbReference type="NCBI Taxonomy" id="1003181"/>
    <lineage>
        <taxon>Bacteria</taxon>
        <taxon>Pseudomonadati</taxon>
        <taxon>Pseudomonadota</taxon>
        <taxon>Gammaproteobacteria</taxon>
        <taxon>Thiotrichales</taxon>
        <taxon>Thiotrichaceae</taxon>
        <taxon>Thiomargarita</taxon>
    </lineage>
</organism>
<keyword evidence="2" id="KW-1185">Reference proteome</keyword>
<protein>
    <submittedName>
        <fullName evidence="1">Uncharacterized protein</fullName>
    </submittedName>
</protein>